<dbReference type="InterPro" id="IPR001789">
    <property type="entry name" value="Sig_transdc_resp-reg_receiver"/>
</dbReference>
<gene>
    <name evidence="2" type="ORF">SDC9_02263</name>
</gene>
<comment type="caution">
    <text evidence="2">The sequence shown here is derived from an EMBL/GenBank/DDBJ whole genome shotgun (WGS) entry which is preliminary data.</text>
</comment>
<feature type="domain" description="Response regulatory" evidence="1">
    <location>
        <begin position="5"/>
        <end position="133"/>
    </location>
</feature>
<dbReference type="EMBL" id="VSSQ01000003">
    <property type="protein sequence ID" value="MPL56773.1"/>
    <property type="molecule type" value="Genomic_DNA"/>
</dbReference>
<dbReference type="InterPro" id="IPR051015">
    <property type="entry name" value="EvgA-like"/>
</dbReference>
<reference evidence="2" key="1">
    <citation type="submission" date="2019-08" db="EMBL/GenBank/DDBJ databases">
        <authorList>
            <person name="Kucharzyk K."/>
            <person name="Murdoch R.W."/>
            <person name="Higgins S."/>
            <person name="Loffler F."/>
        </authorList>
    </citation>
    <scope>NUCLEOTIDE SEQUENCE</scope>
</reference>
<dbReference type="PROSITE" id="PS50110">
    <property type="entry name" value="RESPONSE_REGULATORY"/>
    <property type="match status" value="1"/>
</dbReference>
<dbReference type="PANTHER" id="PTHR45566">
    <property type="entry name" value="HTH-TYPE TRANSCRIPTIONAL REGULATOR YHJB-RELATED"/>
    <property type="match status" value="1"/>
</dbReference>
<dbReference type="AlphaFoldDB" id="A0A644SQ63"/>
<organism evidence="2">
    <name type="scientific">bioreactor metagenome</name>
    <dbReference type="NCBI Taxonomy" id="1076179"/>
    <lineage>
        <taxon>unclassified sequences</taxon>
        <taxon>metagenomes</taxon>
        <taxon>ecological metagenomes</taxon>
    </lineage>
</organism>
<evidence type="ECO:0000313" key="2">
    <source>
        <dbReference type="EMBL" id="MPL56773.1"/>
    </source>
</evidence>
<accession>A0A644SQ63</accession>
<dbReference type="Gene3D" id="3.40.50.2300">
    <property type="match status" value="1"/>
</dbReference>
<proteinExistence type="predicted"/>
<sequence>MMFNKVLIAEDHEIRNLGVIKTLEELQITDYEFVSYCDDAVSKLKTAISEENPYDLLITDLSFDTDFREQKLSSGQELIAEVRQLQPNIKIIAFSIEKKPSIIDELFKKHHINGFVSKGRNDGKELKSAIKKVFENKIVIPQEIINSIRNNSFEFTNYDVYLVELLAKGWRQQEIEDHFKNTNIKPDSRSSIEKRLSELRESLSAKNNTEMVVLCKDLGII</sequence>
<dbReference type="Pfam" id="PF00072">
    <property type="entry name" value="Response_reg"/>
    <property type="match status" value="1"/>
</dbReference>
<evidence type="ECO:0000259" key="1">
    <source>
        <dbReference type="PROSITE" id="PS50110"/>
    </source>
</evidence>
<dbReference type="GO" id="GO:0000160">
    <property type="term" value="P:phosphorelay signal transduction system"/>
    <property type="evidence" value="ECO:0007669"/>
    <property type="project" value="InterPro"/>
</dbReference>
<dbReference type="SUPFAM" id="SSF52172">
    <property type="entry name" value="CheY-like"/>
    <property type="match status" value="1"/>
</dbReference>
<name>A0A644SQ63_9ZZZZ</name>
<protein>
    <recommendedName>
        <fullName evidence="1">Response regulatory domain-containing protein</fullName>
    </recommendedName>
</protein>
<dbReference type="InterPro" id="IPR011006">
    <property type="entry name" value="CheY-like_superfamily"/>
</dbReference>
<dbReference type="PANTHER" id="PTHR45566:SF1">
    <property type="entry name" value="HTH-TYPE TRANSCRIPTIONAL REGULATOR YHJB-RELATED"/>
    <property type="match status" value="1"/>
</dbReference>